<dbReference type="SUPFAM" id="SSF158791">
    <property type="entry name" value="MgtE N-terminal domain-like"/>
    <property type="match status" value="1"/>
</dbReference>
<comment type="subunit">
    <text evidence="9">Homodimer.</text>
</comment>
<dbReference type="GO" id="GO:0046872">
    <property type="term" value="F:metal ion binding"/>
    <property type="evidence" value="ECO:0007669"/>
    <property type="project" value="UniProtKB-KW"/>
</dbReference>
<dbReference type="GO" id="GO:0005886">
    <property type="term" value="C:plasma membrane"/>
    <property type="evidence" value="ECO:0007669"/>
    <property type="project" value="UniProtKB-SubCell"/>
</dbReference>
<dbReference type="SUPFAM" id="SSF54631">
    <property type="entry name" value="CBS-domain pair"/>
    <property type="match status" value="1"/>
</dbReference>
<evidence type="ECO:0000256" key="5">
    <source>
        <dbReference type="ARBA" id="ARBA00022842"/>
    </source>
</evidence>
<dbReference type="SMART" id="SM00924">
    <property type="entry name" value="MgtE_N"/>
    <property type="match status" value="1"/>
</dbReference>
<keyword evidence="8" id="KW-0129">CBS domain</keyword>
<feature type="transmembrane region" description="Helical" evidence="9">
    <location>
        <begin position="315"/>
        <end position="336"/>
    </location>
</feature>
<dbReference type="InterPro" id="IPR006667">
    <property type="entry name" value="SLC41_membr_dom"/>
</dbReference>
<gene>
    <name evidence="11" type="primary">mgtE</name>
    <name evidence="11" type="ORF">CO179_02835</name>
</gene>
<dbReference type="NCBIfam" id="TIGR00400">
    <property type="entry name" value="mgtE"/>
    <property type="match status" value="1"/>
</dbReference>
<comment type="similarity">
    <text evidence="2 9">Belongs to the SLC41A transporter family.</text>
</comment>
<dbReference type="PROSITE" id="PS51371">
    <property type="entry name" value="CBS"/>
    <property type="match status" value="1"/>
</dbReference>
<dbReference type="Gene3D" id="3.10.580.10">
    <property type="entry name" value="CBS-domain"/>
    <property type="match status" value="1"/>
</dbReference>
<organism evidence="11 12">
    <name type="scientific">candidate division WWE3 bacterium CG_4_9_14_3_um_filter_39_7</name>
    <dbReference type="NCBI Taxonomy" id="1975080"/>
    <lineage>
        <taxon>Bacteria</taxon>
        <taxon>Katanobacteria</taxon>
    </lineage>
</organism>
<dbReference type="Gene3D" id="1.10.357.20">
    <property type="entry name" value="SLC41 divalent cation transporters, integral membrane domain"/>
    <property type="match status" value="1"/>
</dbReference>
<keyword evidence="9" id="KW-1003">Cell membrane</keyword>
<proteinExistence type="inferred from homology"/>
<evidence type="ECO:0000256" key="4">
    <source>
        <dbReference type="ARBA" id="ARBA00022692"/>
    </source>
</evidence>
<dbReference type="InterPro" id="IPR006668">
    <property type="entry name" value="Mg_transptr_MgtE_intracell_dom"/>
</dbReference>
<reference evidence="12" key="1">
    <citation type="submission" date="2017-09" db="EMBL/GenBank/DDBJ databases">
        <title>Depth-based differentiation of microbial function through sediment-hosted aquifers and enrichment of novel symbionts in the deep terrestrial subsurface.</title>
        <authorList>
            <person name="Probst A.J."/>
            <person name="Ladd B."/>
            <person name="Jarett J.K."/>
            <person name="Geller-Mcgrath D.E."/>
            <person name="Sieber C.M.K."/>
            <person name="Emerson J.B."/>
            <person name="Anantharaman K."/>
            <person name="Thomas B.C."/>
            <person name="Malmstrom R."/>
            <person name="Stieglmeier M."/>
            <person name="Klingl A."/>
            <person name="Woyke T."/>
            <person name="Ryan C.M."/>
            <person name="Banfield J.F."/>
        </authorList>
    </citation>
    <scope>NUCLEOTIDE SEQUENCE [LARGE SCALE GENOMIC DNA]</scope>
</reference>
<sequence>MEHTINSARIIRAIHDTQTSDLSEKLQSWDFHDIAIAIKSSDSAVKLFSKLPSDLQSEIIFLLPDEIKKSIIEVLTQSEIDVMAHYLDPSEIAKLKESVPTSEVYETEIKKTIEQQENAKEFLQFASETAGEIMKSTYILVKENFTVVDVADRVDSYLINHGERDEIPVIIATDMKGVIKGRIFFARLIVADKDQKVIDLISPVFSVASDVDQEDVISLIHQGKRDDIVVAVDEDKRPIGVIHATDLLKIMQQEATEDLYQFAGVHPEEKAVEPIRTAVNNRYKWLLVNLATAFVAAAVVSLFEDTLARIVVLAAYMPIVAGMGGNAGTQTLAVVVRGIATGEIDKGEGKKVVIKEIGAGIINGLIVGVFVSIIAFLWHGSIYLGLVLAVAMVVNMLAAGLFGTIIPLTLQRMNLDPAVSSSVFLTTVTDVLGFFVFLGLASIFL</sequence>
<name>A0A2M7X261_UNCKA</name>
<dbReference type="AlphaFoldDB" id="A0A2M7X261"/>
<dbReference type="PANTHER" id="PTHR41394">
    <property type="entry name" value="MAGNESIUM TRANSPORTER MGTE"/>
    <property type="match status" value="1"/>
</dbReference>
<keyword evidence="6 9" id="KW-1133">Transmembrane helix</keyword>
<evidence type="ECO:0000259" key="10">
    <source>
        <dbReference type="PROSITE" id="PS51371"/>
    </source>
</evidence>
<keyword evidence="7 9" id="KW-0472">Membrane</keyword>
<dbReference type="GO" id="GO:0015095">
    <property type="term" value="F:magnesium ion transmembrane transporter activity"/>
    <property type="evidence" value="ECO:0007669"/>
    <property type="project" value="UniProtKB-UniRule"/>
</dbReference>
<feature type="transmembrane region" description="Helical" evidence="9">
    <location>
        <begin position="285"/>
        <end position="303"/>
    </location>
</feature>
<dbReference type="InterPro" id="IPR036739">
    <property type="entry name" value="SLC41_membr_dom_sf"/>
</dbReference>
<feature type="domain" description="CBS" evidence="10">
    <location>
        <begin position="200"/>
        <end position="259"/>
    </location>
</feature>
<keyword evidence="4 9" id="KW-0812">Transmembrane</keyword>
<evidence type="ECO:0000256" key="8">
    <source>
        <dbReference type="PROSITE-ProRule" id="PRU00703"/>
    </source>
</evidence>
<comment type="subcellular location">
    <subcellularLocation>
        <location evidence="9">Cell membrane</location>
        <topology evidence="9">Multi-pass membrane protein</topology>
    </subcellularLocation>
    <subcellularLocation>
        <location evidence="1">Membrane</location>
        <topology evidence="1">Multi-pass membrane protein</topology>
    </subcellularLocation>
</comment>
<dbReference type="InterPro" id="IPR038076">
    <property type="entry name" value="MgtE_N_sf"/>
</dbReference>
<evidence type="ECO:0000256" key="1">
    <source>
        <dbReference type="ARBA" id="ARBA00004141"/>
    </source>
</evidence>
<feature type="transmembrane region" description="Helical" evidence="9">
    <location>
        <begin position="357"/>
        <end position="378"/>
    </location>
</feature>
<evidence type="ECO:0000256" key="9">
    <source>
        <dbReference type="RuleBase" id="RU362011"/>
    </source>
</evidence>
<keyword evidence="9" id="KW-0479">Metal-binding</keyword>
<accession>A0A2M7X261</accession>
<dbReference type="EMBL" id="PFWZ01000095">
    <property type="protein sequence ID" value="PJA40254.1"/>
    <property type="molecule type" value="Genomic_DNA"/>
</dbReference>
<dbReference type="InterPro" id="IPR000644">
    <property type="entry name" value="CBS_dom"/>
</dbReference>
<dbReference type="SUPFAM" id="SSF161093">
    <property type="entry name" value="MgtE membrane domain-like"/>
    <property type="match status" value="1"/>
</dbReference>
<dbReference type="Proteomes" id="UP000231195">
    <property type="component" value="Unassembled WGS sequence"/>
</dbReference>
<dbReference type="Pfam" id="PF01769">
    <property type="entry name" value="MgtE"/>
    <property type="match status" value="1"/>
</dbReference>
<feature type="transmembrane region" description="Helical" evidence="9">
    <location>
        <begin position="422"/>
        <end position="444"/>
    </location>
</feature>
<dbReference type="Gene3D" id="1.25.60.10">
    <property type="entry name" value="MgtE N-terminal domain-like"/>
    <property type="match status" value="1"/>
</dbReference>
<feature type="transmembrane region" description="Helical" evidence="9">
    <location>
        <begin position="384"/>
        <end position="410"/>
    </location>
</feature>
<evidence type="ECO:0000256" key="3">
    <source>
        <dbReference type="ARBA" id="ARBA00022448"/>
    </source>
</evidence>
<keyword evidence="3 9" id="KW-0813">Transport</keyword>
<evidence type="ECO:0000313" key="11">
    <source>
        <dbReference type="EMBL" id="PJA40254.1"/>
    </source>
</evidence>
<keyword evidence="5 9" id="KW-0460">Magnesium</keyword>
<dbReference type="InterPro" id="IPR046342">
    <property type="entry name" value="CBS_dom_sf"/>
</dbReference>
<dbReference type="Pfam" id="PF00571">
    <property type="entry name" value="CBS"/>
    <property type="match status" value="1"/>
</dbReference>
<comment type="caution">
    <text evidence="11">The sequence shown here is derived from an EMBL/GenBank/DDBJ whole genome shotgun (WGS) entry which is preliminary data.</text>
</comment>
<evidence type="ECO:0000313" key="12">
    <source>
        <dbReference type="Proteomes" id="UP000231195"/>
    </source>
</evidence>
<dbReference type="PANTHER" id="PTHR41394:SF5">
    <property type="entry name" value="SLC41A_MGTE INTEGRAL MEMBRANE DOMAIN-CONTAINING PROTEIN"/>
    <property type="match status" value="1"/>
</dbReference>
<dbReference type="InterPro" id="IPR006669">
    <property type="entry name" value="MgtE_transporter"/>
</dbReference>
<protein>
    <recommendedName>
        <fullName evidence="9">Magnesium transporter MgtE</fullName>
    </recommendedName>
</protein>
<comment type="function">
    <text evidence="9">Acts as a magnesium transporter.</text>
</comment>
<evidence type="ECO:0000256" key="6">
    <source>
        <dbReference type="ARBA" id="ARBA00022989"/>
    </source>
</evidence>
<evidence type="ECO:0000256" key="7">
    <source>
        <dbReference type="ARBA" id="ARBA00023136"/>
    </source>
</evidence>
<evidence type="ECO:0000256" key="2">
    <source>
        <dbReference type="ARBA" id="ARBA00009749"/>
    </source>
</evidence>